<sequence>MLTSVEYQYINTLAI</sequence>
<accession>A0A0E9SS58</accession>
<reference evidence="1" key="2">
    <citation type="journal article" date="2015" name="Fish Shellfish Immunol.">
        <title>Early steps in the European eel (Anguilla anguilla)-Vibrio vulnificus interaction in the gills: Role of the RtxA13 toxin.</title>
        <authorList>
            <person name="Callol A."/>
            <person name="Pajuelo D."/>
            <person name="Ebbesson L."/>
            <person name="Teles M."/>
            <person name="MacKenzie S."/>
            <person name="Amaro C."/>
        </authorList>
    </citation>
    <scope>NUCLEOTIDE SEQUENCE</scope>
</reference>
<protein>
    <submittedName>
        <fullName evidence="1">Uncharacterized protein</fullName>
    </submittedName>
</protein>
<name>A0A0E9SS58_ANGAN</name>
<dbReference type="EMBL" id="GBXM01064490">
    <property type="protein sequence ID" value="JAH44087.1"/>
    <property type="molecule type" value="Transcribed_RNA"/>
</dbReference>
<proteinExistence type="predicted"/>
<organism evidence="1">
    <name type="scientific">Anguilla anguilla</name>
    <name type="common">European freshwater eel</name>
    <name type="synonym">Muraena anguilla</name>
    <dbReference type="NCBI Taxonomy" id="7936"/>
    <lineage>
        <taxon>Eukaryota</taxon>
        <taxon>Metazoa</taxon>
        <taxon>Chordata</taxon>
        <taxon>Craniata</taxon>
        <taxon>Vertebrata</taxon>
        <taxon>Euteleostomi</taxon>
        <taxon>Actinopterygii</taxon>
        <taxon>Neopterygii</taxon>
        <taxon>Teleostei</taxon>
        <taxon>Anguilliformes</taxon>
        <taxon>Anguillidae</taxon>
        <taxon>Anguilla</taxon>
    </lineage>
</organism>
<evidence type="ECO:0000313" key="1">
    <source>
        <dbReference type="EMBL" id="JAH44087.1"/>
    </source>
</evidence>
<reference evidence="1" key="1">
    <citation type="submission" date="2014-11" db="EMBL/GenBank/DDBJ databases">
        <authorList>
            <person name="Amaro Gonzalez C."/>
        </authorList>
    </citation>
    <scope>NUCLEOTIDE SEQUENCE</scope>
</reference>